<dbReference type="SUPFAM" id="SSF48726">
    <property type="entry name" value="Immunoglobulin"/>
    <property type="match status" value="2"/>
</dbReference>
<dbReference type="PANTHER" id="PTHR46942:SF1">
    <property type="entry name" value="SIALIC ACID-BINDING IG-LIKE LECTIN 15"/>
    <property type="match status" value="1"/>
</dbReference>
<dbReference type="GeneID" id="107095529"/>
<dbReference type="Pfam" id="PF07686">
    <property type="entry name" value="V-set"/>
    <property type="match status" value="1"/>
</dbReference>
<dbReference type="GO" id="GO:0032956">
    <property type="term" value="P:regulation of actin cytoskeleton organization"/>
    <property type="evidence" value="ECO:0007669"/>
    <property type="project" value="TreeGrafter"/>
</dbReference>
<dbReference type="Proteomes" id="UP000265020">
    <property type="component" value="Unassembled WGS sequence"/>
</dbReference>
<dbReference type="InterPro" id="IPR013106">
    <property type="entry name" value="Ig_V-set"/>
</dbReference>
<dbReference type="PROSITE" id="PS50835">
    <property type="entry name" value="IG_LIKE"/>
    <property type="match status" value="2"/>
</dbReference>
<dbReference type="GO" id="GO:0045124">
    <property type="term" value="P:regulation of bone resorption"/>
    <property type="evidence" value="ECO:0007669"/>
    <property type="project" value="TreeGrafter"/>
</dbReference>
<dbReference type="RefSeq" id="XP_015247148.1">
    <property type="nucleotide sequence ID" value="XM_015391662.1"/>
</dbReference>
<protein>
    <submittedName>
        <fullName evidence="4">Sialic acid-binding Ig-like lectin 15</fullName>
    </submittedName>
</protein>
<evidence type="ECO:0000313" key="5">
    <source>
        <dbReference type="Proteomes" id="UP000265020"/>
    </source>
</evidence>
<dbReference type="InterPro" id="IPR013783">
    <property type="entry name" value="Ig-like_fold"/>
</dbReference>
<reference evidence="4" key="2">
    <citation type="submission" date="2025-09" db="UniProtKB">
        <authorList>
            <consortium name="Ensembl"/>
        </authorList>
    </citation>
    <scope>IDENTIFICATION</scope>
</reference>
<feature type="chain" id="PRO_5018537204" evidence="2">
    <location>
        <begin position="19"/>
        <end position="299"/>
    </location>
</feature>
<feature type="signal peptide" evidence="2">
    <location>
        <begin position="1"/>
        <end position="18"/>
    </location>
</feature>
<feature type="transmembrane region" description="Helical" evidence="1">
    <location>
        <begin position="234"/>
        <end position="259"/>
    </location>
</feature>
<feature type="domain" description="Ig-like" evidence="3">
    <location>
        <begin position="139"/>
        <end position="233"/>
    </location>
</feature>
<dbReference type="PANTHER" id="PTHR46942">
    <property type="entry name" value="SIALIC ACID-BINDING IG-LIKE LECTIN 15"/>
    <property type="match status" value="1"/>
</dbReference>
<dbReference type="GeneTree" id="ENSGT01030000234909"/>
<keyword evidence="5" id="KW-1185">Reference proteome</keyword>
<dbReference type="OMA" id="NHTERTY"/>
<keyword evidence="1" id="KW-0472">Membrane</keyword>
<dbReference type="InterPro" id="IPR042836">
    <property type="entry name" value="SIG15"/>
</dbReference>
<dbReference type="InterPro" id="IPR003599">
    <property type="entry name" value="Ig_sub"/>
</dbReference>
<keyword evidence="2" id="KW-0732">Signal</keyword>
<dbReference type="SMART" id="SM00409">
    <property type="entry name" value="IG"/>
    <property type="match status" value="1"/>
</dbReference>
<evidence type="ECO:0000313" key="4">
    <source>
        <dbReference type="Ensembl" id="ENSCVAP00000025714.1"/>
    </source>
</evidence>
<evidence type="ECO:0000256" key="2">
    <source>
        <dbReference type="SAM" id="SignalP"/>
    </source>
</evidence>
<dbReference type="AlphaFoldDB" id="A0A3Q2E2Z8"/>
<dbReference type="STRING" id="28743.ENSCVAP00000025714"/>
<keyword evidence="1" id="KW-1133">Transmembrane helix</keyword>
<sequence>MDQQFLFFLLILIISGSASVAWKMKTPLMVTASRGEDAVLNCSVYPDRLDYSDKITVKWAKSQAESPFFECSVRNDTLEGPHDCSVLKYSLFGDPRRGELSLLITNVQLNDGGTFFCKVELVGNRKLQDKIQLDVKAPPHILSLSVVNSTCGHSSSASRWLICEVEGHPVPKVVWLSASKRLLENQGHSFKSGEWSLKACIPYLQQGEEVVTCRAENSEDHAERSFPDSNTLTMFVIVVSAIALMLLCPVFICILIICLRNHRQRRLSDPPADGAELQPVYSEISCESSLFINTRNNQF</sequence>
<dbReference type="KEGG" id="cvg:107095529"/>
<dbReference type="Ensembl" id="ENSCVAT00000000927.1">
    <property type="protein sequence ID" value="ENSCVAP00000025714.1"/>
    <property type="gene ID" value="ENSCVAG00000010721.1"/>
</dbReference>
<keyword evidence="1" id="KW-0812">Transmembrane</keyword>
<dbReference type="GO" id="GO:0005886">
    <property type="term" value="C:plasma membrane"/>
    <property type="evidence" value="ECO:0007669"/>
    <property type="project" value="TreeGrafter"/>
</dbReference>
<dbReference type="InterPro" id="IPR036179">
    <property type="entry name" value="Ig-like_dom_sf"/>
</dbReference>
<organism evidence="4 5">
    <name type="scientific">Cyprinodon variegatus</name>
    <name type="common">Sheepshead minnow</name>
    <dbReference type="NCBI Taxonomy" id="28743"/>
    <lineage>
        <taxon>Eukaryota</taxon>
        <taxon>Metazoa</taxon>
        <taxon>Chordata</taxon>
        <taxon>Craniata</taxon>
        <taxon>Vertebrata</taxon>
        <taxon>Euteleostomi</taxon>
        <taxon>Actinopterygii</taxon>
        <taxon>Neopterygii</taxon>
        <taxon>Teleostei</taxon>
        <taxon>Neoteleostei</taxon>
        <taxon>Acanthomorphata</taxon>
        <taxon>Ovalentaria</taxon>
        <taxon>Atherinomorphae</taxon>
        <taxon>Cyprinodontiformes</taxon>
        <taxon>Cyprinodontidae</taxon>
        <taxon>Cyprinodon</taxon>
    </lineage>
</organism>
<dbReference type="OrthoDB" id="6152887at2759"/>
<reference evidence="4" key="1">
    <citation type="submission" date="2025-08" db="UniProtKB">
        <authorList>
            <consortium name="Ensembl"/>
        </authorList>
    </citation>
    <scope>IDENTIFICATION</scope>
</reference>
<accession>A0A3Q2E2Z8</accession>
<feature type="domain" description="Ig-like" evidence="3">
    <location>
        <begin position="35"/>
        <end position="134"/>
    </location>
</feature>
<name>A0A3Q2E2Z8_CYPVA</name>
<dbReference type="GO" id="GO:2001204">
    <property type="term" value="P:regulation of osteoclast development"/>
    <property type="evidence" value="ECO:0007669"/>
    <property type="project" value="TreeGrafter"/>
</dbReference>
<dbReference type="InterPro" id="IPR007110">
    <property type="entry name" value="Ig-like_dom"/>
</dbReference>
<dbReference type="Gene3D" id="2.60.40.10">
    <property type="entry name" value="Immunoglobulins"/>
    <property type="match status" value="2"/>
</dbReference>
<evidence type="ECO:0000256" key="1">
    <source>
        <dbReference type="SAM" id="Phobius"/>
    </source>
</evidence>
<proteinExistence type="predicted"/>
<evidence type="ECO:0000259" key="3">
    <source>
        <dbReference type="PROSITE" id="PS50835"/>
    </source>
</evidence>